<dbReference type="RefSeq" id="WP_062215534.1">
    <property type="nucleotide sequence ID" value="NZ_CP012023.1"/>
</dbReference>
<dbReference type="KEGG" id="cmar:IMCC12053_582"/>
<sequence>MSDWARITCGACEVAVDPALGNIRRFLVDGREVFHTAHWVGTDRAPLAGAPVDQHLSGDFFAAPFGASDLIDAPNHGWSANAPWTGLARAQDTDDAQMQFVLERDVMGARLTKTLALRGGHRVLYQTHEISGGQGDLTFAHHPMFRMAAGGHLAFSPKRAALTTAPALEPEHVLAYPARSTDLRAFPAKDGGTFDLTQYPSTTGHEDFVTLIEAQGAAIGWTALTRAAEGDIIVVLKDARVAPVTMLWLSNGGRGYAPWDGRHTGVLGIEDGCAAGAQGHRAATGDNAIAREGVATTLPLGPDVIHTVRHAIAVCDPPHGFGRVAHVRVEGATLQIADTDGAVIDMAFDPAFFAA</sequence>
<name>A0A0P0A913_9RHOB</name>
<dbReference type="InterPro" id="IPR014718">
    <property type="entry name" value="GH-type_carb-bd"/>
</dbReference>
<dbReference type="AlphaFoldDB" id="A0A0P0A913"/>
<accession>A0A0P0A913</accession>
<keyword evidence="2" id="KW-1185">Reference proteome</keyword>
<evidence type="ECO:0000313" key="2">
    <source>
        <dbReference type="Proteomes" id="UP000064920"/>
    </source>
</evidence>
<dbReference type="EMBL" id="CP012023">
    <property type="protein sequence ID" value="ALI54530.1"/>
    <property type="molecule type" value="Genomic_DNA"/>
</dbReference>
<organism evidence="1 2">
    <name type="scientific">Celeribacter marinus</name>
    <dbReference type="NCBI Taxonomy" id="1397108"/>
    <lineage>
        <taxon>Bacteria</taxon>
        <taxon>Pseudomonadati</taxon>
        <taxon>Pseudomonadota</taxon>
        <taxon>Alphaproteobacteria</taxon>
        <taxon>Rhodobacterales</taxon>
        <taxon>Roseobacteraceae</taxon>
        <taxon>Celeribacter</taxon>
    </lineage>
</organism>
<dbReference type="PATRIC" id="fig|1397108.4.peg.602"/>
<protein>
    <submittedName>
        <fullName evidence="1">Uncharacterized protein</fullName>
    </submittedName>
</protein>
<gene>
    <name evidence="1" type="ORF">IMCC12053_582</name>
</gene>
<dbReference type="STRING" id="1397108.IMCC12053_582"/>
<dbReference type="OrthoDB" id="7335506at2"/>
<evidence type="ECO:0000313" key="1">
    <source>
        <dbReference type="EMBL" id="ALI54530.1"/>
    </source>
</evidence>
<reference evidence="1 2" key="1">
    <citation type="submission" date="2015-05" db="EMBL/GenBank/DDBJ databases">
        <authorList>
            <person name="Wang D.B."/>
            <person name="Wang M."/>
        </authorList>
    </citation>
    <scope>NUCLEOTIDE SEQUENCE [LARGE SCALE GENOMIC DNA]</scope>
    <source>
        <strain evidence="1 2">IMCC 12053</strain>
    </source>
</reference>
<dbReference type="GO" id="GO:0030246">
    <property type="term" value="F:carbohydrate binding"/>
    <property type="evidence" value="ECO:0007669"/>
    <property type="project" value="InterPro"/>
</dbReference>
<dbReference type="Gene3D" id="2.70.98.10">
    <property type="match status" value="1"/>
</dbReference>
<proteinExistence type="predicted"/>
<dbReference type="Proteomes" id="UP000064920">
    <property type="component" value="Chromosome"/>
</dbReference>